<dbReference type="EMBL" id="CP009520">
    <property type="protein sequence ID" value="AKB44774.1"/>
    <property type="molecule type" value="Genomic_DNA"/>
</dbReference>
<protein>
    <recommendedName>
        <fullName evidence="1">Phosphatidylglycerol lysyltransferase C-terminal domain-containing protein</fullName>
    </recommendedName>
</protein>
<organism evidence="2 3">
    <name type="scientific">Methanosarcina vacuolata Z-761</name>
    <dbReference type="NCBI Taxonomy" id="1434123"/>
    <lineage>
        <taxon>Archaea</taxon>
        <taxon>Methanobacteriati</taxon>
        <taxon>Methanobacteriota</taxon>
        <taxon>Stenosarchaea group</taxon>
        <taxon>Methanomicrobia</taxon>
        <taxon>Methanosarcinales</taxon>
        <taxon>Methanosarcinaceae</taxon>
        <taxon>Methanosarcina</taxon>
    </lineage>
</organism>
<dbReference type="SUPFAM" id="SSF55729">
    <property type="entry name" value="Acyl-CoA N-acyltransferases (Nat)"/>
    <property type="match status" value="2"/>
</dbReference>
<dbReference type="PANTHER" id="PTHR41373">
    <property type="entry name" value="DUF2156 DOMAIN-CONTAINING PROTEIN"/>
    <property type="match status" value="1"/>
</dbReference>
<dbReference type="InterPro" id="IPR016181">
    <property type="entry name" value="Acyl_CoA_acyltransferase"/>
</dbReference>
<feature type="domain" description="Phosphatidylglycerol lysyltransferase C-terminal" evidence="1">
    <location>
        <begin position="23"/>
        <end position="294"/>
    </location>
</feature>
<dbReference type="RefSeq" id="WP_048121698.1">
    <property type="nucleotide sequence ID" value="NZ_CP009520.1"/>
</dbReference>
<dbReference type="Gene3D" id="3.40.630.30">
    <property type="match status" value="1"/>
</dbReference>
<dbReference type="KEGG" id="mvc:MSVAZ_2505"/>
<sequence length="304" mass="35463">MLDKKDFKPVTLADRAFFENHYALYPQTHSDNTFTSIICWNHFMHYRYAYVRGNVILVCTAAGVTRLHPPIGPHDPELMQEVIRLALDMGDNNKPLMLIEPETAKLMKKIDPDLLFVPDLNHFEYVYRAHDLAELPGKKYLKIRNQINKFRKNYHYSVEPITPENQKEIMEFLVRWCESKNCEDNFILAHEIEAIFYAIEHLTELRLRGLLIRVGLQVSAISLFERLDSNTAIIHFEKGLPEYDGIYKVINAETAAVLANEVEYINRESDLGVSGLREAKLRYHPHHMVEVYSLKRRTGFPFVT</sequence>
<name>A0A0E3Q7C1_9EURY</name>
<dbReference type="GeneID" id="24810996"/>
<evidence type="ECO:0000259" key="1">
    <source>
        <dbReference type="Pfam" id="PF09924"/>
    </source>
</evidence>
<dbReference type="STRING" id="1434123.MSVAZ_2505"/>
<dbReference type="Pfam" id="PF09924">
    <property type="entry name" value="LPG_synthase_C"/>
    <property type="match status" value="1"/>
</dbReference>
<dbReference type="PATRIC" id="fig|1434123.4.peg.3061"/>
<dbReference type="InterPro" id="IPR024320">
    <property type="entry name" value="LPG_synthase_C"/>
</dbReference>
<dbReference type="HOGENOM" id="CLU_058411_1_0_2"/>
<keyword evidence="3" id="KW-1185">Reference proteome</keyword>
<dbReference type="PIRSF" id="PIRSF018688">
    <property type="entry name" value="UCP018688"/>
    <property type="match status" value="1"/>
</dbReference>
<accession>A0A0E3Q7C1</accession>
<dbReference type="Proteomes" id="UP000033096">
    <property type="component" value="Chromosome"/>
</dbReference>
<proteinExistence type="predicted"/>
<reference evidence="2 3" key="1">
    <citation type="submission" date="2014-07" db="EMBL/GenBank/DDBJ databases">
        <title>Methanogenic archaea and the global carbon cycle.</title>
        <authorList>
            <person name="Henriksen J.R."/>
            <person name="Luke J."/>
            <person name="Reinhart S."/>
            <person name="Benedict M.N."/>
            <person name="Youngblut N.D."/>
            <person name="Metcalf M.E."/>
            <person name="Whitaker R.J."/>
            <person name="Metcalf W.W."/>
        </authorList>
    </citation>
    <scope>NUCLEOTIDE SEQUENCE [LARGE SCALE GENOMIC DNA]</scope>
    <source>
        <strain evidence="2 3">Z-761</strain>
    </source>
</reference>
<dbReference type="InterPro" id="IPR016732">
    <property type="entry name" value="UCP018688"/>
</dbReference>
<dbReference type="AlphaFoldDB" id="A0A0E3Q7C1"/>
<dbReference type="PANTHER" id="PTHR41373:SF1">
    <property type="entry name" value="PHOSPHATIDYLGLYCEROL LYSYLTRANSFERASE C-TERMINAL DOMAIN-CONTAINING PROTEIN"/>
    <property type="match status" value="1"/>
</dbReference>
<evidence type="ECO:0000313" key="3">
    <source>
        <dbReference type="Proteomes" id="UP000033096"/>
    </source>
</evidence>
<evidence type="ECO:0000313" key="2">
    <source>
        <dbReference type="EMBL" id="AKB44774.1"/>
    </source>
</evidence>
<gene>
    <name evidence="2" type="ORF">MSVAZ_2505</name>
</gene>